<dbReference type="AlphaFoldDB" id="A0A9P8D232"/>
<dbReference type="InterPro" id="IPR040079">
    <property type="entry name" value="Glutathione_S-Trfase"/>
</dbReference>
<dbReference type="GO" id="GO:0005737">
    <property type="term" value="C:cytoplasm"/>
    <property type="evidence" value="ECO:0007669"/>
    <property type="project" value="TreeGrafter"/>
</dbReference>
<comment type="caution">
    <text evidence="3">The sequence shown here is derived from an EMBL/GenBank/DDBJ whole genome shotgun (WGS) entry which is preliminary data.</text>
</comment>
<gene>
    <name evidence="3" type="ORF">KVV02_005462</name>
</gene>
<dbReference type="PROSITE" id="PS50405">
    <property type="entry name" value="GST_CTER"/>
    <property type="match status" value="1"/>
</dbReference>
<dbReference type="InterPro" id="IPR036282">
    <property type="entry name" value="Glutathione-S-Trfase_C_sf"/>
</dbReference>
<evidence type="ECO:0000313" key="3">
    <source>
        <dbReference type="EMBL" id="KAG9326800.1"/>
    </source>
</evidence>
<evidence type="ECO:0000259" key="2">
    <source>
        <dbReference type="PROSITE" id="PS50405"/>
    </source>
</evidence>
<dbReference type="SUPFAM" id="SSF47616">
    <property type="entry name" value="GST C-terminal domain-like"/>
    <property type="match status" value="2"/>
</dbReference>
<dbReference type="InterPro" id="IPR010987">
    <property type="entry name" value="Glutathione-S-Trfase_C-like"/>
</dbReference>
<dbReference type="SFLD" id="SFLDS00019">
    <property type="entry name" value="Glutathione_Transferase_(cytos"/>
    <property type="match status" value="2"/>
</dbReference>
<dbReference type="EMBL" id="JAIFTL010000013">
    <property type="protein sequence ID" value="KAG9326800.1"/>
    <property type="molecule type" value="Genomic_DNA"/>
</dbReference>
<evidence type="ECO:0000259" key="1">
    <source>
        <dbReference type="PROSITE" id="PS50404"/>
    </source>
</evidence>
<feature type="domain" description="GST N-terminal" evidence="1">
    <location>
        <begin position="229"/>
        <end position="310"/>
    </location>
</feature>
<dbReference type="Pfam" id="PF13410">
    <property type="entry name" value="GST_C_2"/>
    <property type="match status" value="1"/>
</dbReference>
<accession>A0A9P8D232</accession>
<proteinExistence type="predicted"/>
<dbReference type="PANTHER" id="PTHR43968:SF6">
    <property type="entry name" value="GLUTATHIONE S-TRANSFERASE OMEGA"/>
    <property type="match status" value="1"/>
</dbReference>
<dbReference type="Proteomes" id="UP000717515">
    <property type="component" value="Unassembled WGS sequence"/>
</dbReference>
<dbReference type="PANTHER" id="PTHR43968">
    <property type="match status" value="1"/>
</dbReference>
<evidence type="ECO:0000313" key="4">
    <source>
        <dbReference type="Proteomes" id="UP000717515"/>
    </source>
</evidence>
<dbReference type="Pfam" id="PF13417">
    <property type="entry name" value="GST_N_3"/>
    <property type="match status" value="2"/>
</dbReference>
<dbReference type="SFLD" id="SFLDG00358">
    <property type="entry name" value="Main_(cytGST)"/>
    <property type="match status" value="2"/>
</dbReference>
<evidence type="ECO:0008006" key="5">
    <source>
        <dbReference type="Google" id="ProtNLM"/>
    </source>
</evidence>
<feature type="domain" description="GST N-terminal" evidence="1">
    <location>
        <begin position="16"/>
        <end position="97"/>
    </location>
</feature>
<dbReference type="InterPro" id="IPR036249">
    <property type="entry name" value="Thioredoxin-like_sf"/>
</dbReference>
<feature type="domain" description="GST C-terminal" evidence="2">
    <location>
        <begin position="315"/>
        <end position="456"/>
    </location>
</feature>
<dbReference type="Gene3D" id="1.20.1050.10">
    <property type="match status" value="2"/>
</dbReference>
<dbReference type="SUPFAM" id="SSF52833">
    <property type="entry name" value="Thioredoxin-like"/>
    <property type="match status" value="2"/>
</dbReference>
<dbReference type="Gene3D" id="3.40.30.10">
    <property type="entry name" value="Glutaredoxin"/>
    <property type="match status" value="2"/>
</dbReference>
<organism evidence="3 4">
    <name type="scientific">Mortierella alpina</name>
    <name type="common">Oleaginous fungus</name>
    <name type="synonym">Mortierella renispora</name>
    <dbReference type="NCBI Taxonomy" id="64518"/>
    <lineage>
        <taxon>Eukaryota</taxon>
        <taxon>Fungi</taxon>
        <taxon>Fungi incertae sedis</taxon>
        <taxon>Mucoromycota</taxon>
        <taxon>Mortierellomycotina</taxon>
        <taxon>Mortierellomycetes</taxon>
        <taxon>Mortierellales</taxon>
        <taxon>Mortierellaceae</taxon>
        <taxon>Mortierella</taxon>
    </lineage>
</organism>
<dbReference type="PROSITE" id="PS50404">
    <property type="entry name" value="GST_NTER"/>
    <property type="match status" value="2"/>
</dbReference>
<name>A0A9P8D232_MORAP</name>
<sequence>MLGTSNPNNPTVMAALKLVLYKSYICPFAARAVLAMAETKQLHEAVEIDLDTPRPDWFLKDINPYGQVPALKVNDKDMVLESLIVAEYIADLHPEAGLIPKDPLQRAQSRYLIQHWGSHTHPAWQGALSLDPKTATLRHQKWITELEKVDHLLRSAHKTSELGLDGQGPFFLGSRFTFADLALASFLTRVPVFDHFQKGLGFKGFEPGNKPKPGEVFGVEGRSAIMTAPKLVLYNSDICPYAARAVIALDETKQEHEVIPIDLKVARPEWYLKDINPYGQVPALKVDDKDIILESLFVAEYVADLHPEAGLLPTDPLQRAQTRYLIHHWGARVQPVFHKASFTLDAAEAAKSREELIVELGKFNKLLLDAHRKEGDNFGAGPFYLGDKFTFADLAIAPFLARFHLLEAYNGNKGVTLEKNPELKRFLEWKEAVASRASVQKATPSKETLTENYRKWVK</sequence>
<dbReference type="InterPro" id="IPR004045">
    <property type="entry name" value="Glutathione_S-Trfase_N"/>
</dbReference>
<dbReference type="InterPro" id="IPR050983">
    <property type="entry name" value="GST_Omega/HSP26"/>
</dbReference>
<protein>
    <recommendedName>
        <fullName evidence="5">Glutathione S-transferase</fullName>
    </recommendedName>
</protein>
<dbReference type="CDD" id="cd00299">
    <property type="entry name" value="GST_C_family"/>
    <property type="match status" value="1"/>
</dbReference>
<reference evidence="3" key="1">
    <citation type="submission" date="2021-07" db="EMBL/GenBank/DDBJ databases">
        <title>Draft genome of Mortierella alpina, strain LL118, isolated from an aspen leaf litter sample.</title>
        <authorList>
            <person name="Yang S."/>
            <person name="Vinatzer B.A."/>
        </authorList>
    </citation>
    <scope>NUCLEOTIDE SEQUENCE</scope>
    <source>
        <strain evidence="3">LL118</strain>
    </source>
</reference>